<name>A0A1G9HX09_9BACT</name>
<dbReference type="InterPro" id="IPR051909">
    <property type="entry name" value="MFP_Cation_Efflux"/>
</dbReference>
<organism evidence="5 6">
    <name type="scientific">Siphonobacter aquaeclarae</name>
    <dbReference type="NCBI Taxonomy" id="563176"/>
    <lineage>
        <taxon>Bacteria</taxon>
        <taxon>Pseudomonadati</taxon>
        <taxon>Bacteroidota</taxon>
        <taxon>Cytophagia</taxon>
        <taxon>Cytophagales</taxon>
        <taxon>Cytophagaceae</taxon>
        <taxon>Siphonobacter</taxon>
    </lineage>
</organism>
<gene>
    <name evidence="5" type="ORF">SAMN04488090_0240</name>
</gene>
<accession>A0A1G9HX09</accession>
<dbReference type="GO" id="GO:0016020">
    <property type="term" value="C:membrane"/>
    <property type="evidence" value="ECO:0007669"/>
    <property type="project" value="InterPro"/>
</dbReference>
<dbReference type="AlphaFoldDB" id="A0A1G9HX09"/>
<evidence type="ECO:0000259" key="4">
    <source>
        <dbReference type="Pfam" id="PF25973"/>
    </source>
</evidence>
<dbReference type="NCBIfam" id="TIGR01730">
    <property type="entry name" value="RND_mfp"/>
    <property type="match status" value="1"/>
</dbReference>
<sequence length="385" mass="40909">MKAILTGLLLAGLFLAGCGGQKTPETADTAPADTAEVRVTLSPAQYEVAGIVIGNATLRPLNTSLKINGILDLPAENRVSVSVPLGGYIRQIRLEPGMPVKKGQTLVVLENPEYIQLQQDYLDTKAKTDYIELEYARQLDLSKANVSALRDLQQVRSNRQSLLAQLAGLRQRLALIGIDADQLDATRLTRTITVSAPVSGFITSVPANNGRFVNPTDIIAEIAEMSRVYLKLTVFEKDIPAIRTGQSVQFGVGAESSATHSGTVFLIGKSLEADRTVSVLVRPAAVSADFIPGSYVTAQVRVGIRNTLAVPETAVAAFGGKSYVYTAEGKSGAAYRFRQVEVTPGVRDGGYVAIQLPDGLDPAGTPLVLKGAYALLSALNNASEE</sequence>
<dbReference type="OrthoDB" id="9814657at2"/>
<dbReference type="InterPro" id="IPR006143">
    <property type="entry name" value="RND_pump_MFP"/>
</dbReference>
<protein>
    <submittedName>
        <fullName evidence="5">Membrane fusion protein, cobalt-zinc-cadmium efflux system</fullName>
    </submittedName>
</protein>
<keyword evidence="6" id="KW-1185">Reference proteome</keyword>
<keyword evidence="3" id="KW-0732">Signal</keyword>
<dbReference type="InterPro" id="IPR058647">
    <property type="entry name" value="BSH_CzcB-like"/>
</dbReference>
<dbReference type="GO" id="GO:0015679">
    <property type="term" value="P:plasma membrane copper ion transport"/>
    <property type="evidence" value="ECO:0007669"/>
    <property type="project" value="TreeGrafter"/>
</dbReference>
<dbReference type="Pfam" id="PF25973">
    <property type="entry name" value="BSH_CzcB"/>
    <property type="match status" value="1"/>
</dbReference>
<dbReference type="SUPFAM" id="SSF111369">
    <property type="entry name" value="HlyD-like secretion proteins"/>
    <property type="match status" value="1"/>
</dbReference>
<dbReference type="EMBL" id="FNGS01000001">
    <property type="protein sequence ID" value="SDL17365.1"/>
    <property type="molecule type" value="Genomic_DNA"/>
</dbReference>
<dbReference type="PROSITE" id="PS51257">
    <property type="entry name" value="PROKAR_LIPOPROTEIN"/>
    <property type="match status" value="1"/>
</dbReference>
<dbReference type="STRING" id="563176.SAMN04488090_0240"/>
<dbReference type="GO" id="GO:0022857">
    <property type="term" value="F:transmembrane transporter activity"/>
    <property type="evidence" value="ECO:0007669"/>
    <property type="project" value="InterPro"/>
</dbReference>
<keyword evidence="2" id="KW-0813">Transport</keyword>
<dbReference type="Proteomes" id="UP000198901">
    <property type="component" value="Unassembled WGS sequence"/>
</dbReference>
<dbReference type="PANTHER" id="PTHR30097">
    <property type="entry name" value="CATION EFFLUX SYSTEM PROTEIN CUSB"/>
    <property type="match status" value="1"/>
</dbReference>
<dbReference type="Gene3D" id="2.40.50.100">
    <property type="match status" value="1"/>
</dbReference>
<dbReference type="GO" id="GO:0030313">
    <property type="term" value="C:cell envelope"/>
    <property type="evidence" value="ECO:0007669"/>
    <property type="project" value="TreeGrafter"/>
</dbReference>
<feature type="domain" description="CzcB-like barrel-sandwich hybrid" evidence="4">
    <location>
        <begin position="79"/>
        <end position="223"/>
    </location>
</feature>
<dbReference type="Gene3D" id="2.40.420.20">
    <property type="match status" value="1"/>
</dbReference>
<comment type="similarity">
    <text evidence="1">Belongs to the membrane fusion protein (MFP) (TC 8.A.1) family.</text>
</comment>
<dbReference type="Gene3D" id="2.40.30.170">
    <property type="match status" value="1"/>
</dbReference>
<dbReference type="RefSeq" id="WP_093196679.1">
    <property type="nucleotide sequence ID" value="NZ_FNGS01000001.1"/>
</dbReference>
<evidence type="ECO:0000256" key="1">
    <source>
        <dbReference type="ARBA" id="ARBA00009477"/>
    </source>
</evidence>
<feature type="signal peptide" evidence="3">
    <location>
        <begin position="1"/>
        <end position="16"/>
    </location>
</feature>
<evidence type="ECO:0000256" key="2">
    <source>
        <dbReference type="ARBA" id="ARBA00022448"/>
    </source>
</evidence>
<reference evidence="5 6" key="1">
    <citation type="submission" date="2016-10" db="EMBL/GenBank/DDBJ databases">
        <authorList>
            <person name="de Groot N.N."/>
        </authorList>
    </citation>
    <scope>NUCLEOTIDE SEQUENCE [LARGE SCALE GENOMIC DNA]</scope>
    <source>
        <strain evidence="5 6">DSM 21668</strain>
    </source>
</reference>
<evidence type="ECO:0000313" key="5">
    <source>
        <dbReference type="EMBL" id="SDL17365.1"/>
    </source>
</evidence>
<dbReference type="PANTHER" id="PTHR30097:SF4">
    <property type="entry name" value="SLR6042 PROTEIN"/>
    <property type="match status" value="1"/>
</dbReference>
<evidence type="ECO:0000256" key="3">
    <source>
        <dbReference type="SAM" id="SignalP"/>
    </source>
</evidence>
<feature type="chain" id="PRO_5011615271" evidence="3">
    <location>
        <begin position="17"/>
        <end position="385"/>
    </location>
</feature>
<proteinExistence type="inferred from homology"/>
<dbReference type="GO" id="GO:0060003">
    <property type="term" value="P:copper ion export"/>
    <property type="evidence" value="ECO:0007669"/>
    <property type="project" value="TreeGrafter"/>
</dbReference>
<evidence type="ECO:0000313" key="6">
    <source>
        <dbReference type="Proteomes" id="UP000198901"/>
    </source>
</evidence>